<feature type="compositionally biased region" description="Basic residues" evidence="1">
    <location>
        <begin position="1"/>
        <end position="10"/>
    </location>
</feature>
<gene>
    <name evidence="2" type="ORF">EJ08DRAFT_691183</name>
</gene>
<dbReference type="OrthoDB" id="5405297at2759"/>
<reference evidence="2" key="1">
    <citation type="journal article" date="2020" name="Stud. Mycol.">
        <title>101 Dothideomycetes genomes: a test case for predicting lifestyles and emergence of pathogens.</title>
        <authorList>
            <person name="Haridas S."/>
            <person name="Albert R."/>
            <person name="Binder M."/>
            <person name="Bloem J."/>
            <person name="Labutti K."/>
            <person name="Salamov A."/>
            <person name="Andreopoulos B."/>
            <person name="Baker S."/>
            <person name="Barry K."/>
            <person name="Bills G."/>
            <person name="Bluhm B."/>
            <person name="Cannon C."/>
            <person name="Castanera R."/>
            <person name="Culley D."/>
            <person name="Daum C."/>
            <person name="Ezra D."/>
            <person name="Gonzalez J."/>
            <person name="Henrissat B."/>
            <person name="Kuo A."/>
            <person name="Liang C."/>
            <person name="Lipzen A."/>
            <person name="Lutzoni F."/>
            <person name="Magnuson J."/>
            <person name="Mondo S."/>
            <person name="Nolan M."/>
            <person name="Ohm R."/>
            <person name="Pangilinan J."/>
            <person name="Park H.-J."/>
            <person name="Ramirez L."/>
            <person name="Alfaro M."/>
            <person name="Sun H."/>
            <person name="Tritt A."/>
            <person name="Yoshinaga Y."/>
            <person name="Zwiers L.-H."/>
            <person name="Turgeon B."/>
            <person name="Goodwin S."/>
            <person name="Spatafora J."/>
            <person name="Crous P."/>
            <person name="Grigoriev I."/>
        </authorList>
    </citation>
    <scope>NUCLEOTIDE SEQUENCE</scope>
    <source>
        <strain evidence="2">CBS 130266</strain>
    </source>
</reference>
<accession>A0A9P4P253</accession>
<proteinExistence type="predicted"/>
<sequence length="582" mass="65159">MGLFKRMRSRPKLEHDEKTNGHGTNGHIYYPSQPLPGRDFIQRLPAKIVQNIFEYVCPHVLDRSYDISENSQVGESCMLCDLRDLAHCAGVRRDWYQLAQELLYTSIRIDAVHYCELEEIFAVRRRRKSRHGNIEDVPAVRLRMLANTLQTNPWLGAQVQLLKLPYMTRETARQDLARTLSKTPNLRYADLPEGFYNGDASCHILRQEVFANCPQIRKMKYHQGAEQFFQFLPHRNWQALEGLELKKLRIEPTALRTVLACLPVLRELKVINVPSFTDTIFNVAPTVPNFPPLQTLILERCPKVTADGLNNYLDRSDTRDALTTLSLTSCNISIPQLHLVLWNASNLKTLTVVITVAQSLPLDAIPPLTSLSLRTLHFEITPTEDQLHTGLPKPSDSYYNYVTSSLLSNSLPALRNLYVRDPGLPDALLLAPPVPQFAGGGGGPPRGFSQPLEVYTKGLDDAEWVFNAVAPEDPFSAVGGGGRPMSTYSMRNGGQWGNEARRSVIVGNGTGGFLAMPSAQVRPDSSSSMKAPQPGWGARPMSIARPHSSHTHQQVDDKRGSWFGHGNRTNRGSTASRQDLWR</sequence>
<evidence type="ECO:0008006" key="4">
    <source>
        <dbReference type="Google" id="ProtNLM"/>
    </source>
</evidence>
<evidence type="ECO:0000256" key="1">
    <source>
        <dbReference type="SAM" id="MobiDB-lite"/>
    </source>
</evidence>
<organism evidence="2 3">
    <name type="scientific">Tothia fuscella</name>
    <dbReference type="NCBI Taxonomy" id="1048955"/>
    <lineage>
        <taxon>Eukaryota</taxon>
        <taxon>Fungi</taxon>
        <taxon>Dikarya</taxon>
        <taxon>Ascomycota</taxon>
        <taxon>Pezizomycotina</taxon>
        <taxon>Dothideomycetes</taxon>
        <taxon>Pleosporomycetidae</taxon>
        <taxon>Venturiales</taxon>
        <taxon>Cylindrosympodiaceae</taxon>
        <taxon>Tothia</taxon>
    </lineage>
</organism>
<evidence type="ECO:0000313" key="3">
    <source>
        <dbReference type="Proteomes" id="UP000800235"/>
    </source>
</evidence>
<dbReference type="EMBL" id="MU007009">
    <property type="protein sequence ID" value="KAF2436870.1"/>
    <property type="molecule type" value="Genomic_DNA"/>
</dbReference>
<evidence type="ECO:0000313" key="2">
    <source>
        <dbReference type="EMBL" id="KAF2436870.1"/>
    </source>
</evidence>
<feature type="compositionally biased region" description="Basic and acidic residues" evidence="1">
    <location>
        <begin position="11"/>
        <end position="20"/>
    </location>
</feature>
<feature type="region of interest" description="Disordered" evidence="1">
    <location>
        <begin position="1"/>
        <end position="27"/>
    </location>
</feature>
<comment type="caution">
    <text evidence="2">The sequence shown here is derived from an EMBL/GenBank/DDBJ whole genome shotgun (WGS) entry which is preliminary data.</text>
</comment>
<keyword evidence="3" id="KW-1185">Reference proteome</keyword>
<feature type="region of interest" description="Disordered" evidence="1">
    <location>
        <begin position="518"/>
        <end position="582"/>
    </location>
</feature>
<dbReference type="AlphaFoldDB" id="A0A9P4P253"/>
<dbReference type="Gene3D" id="1.20.1280.50">
    <property type="match status" value="1"/>
</dbReference>
<dbReference type="Gene3D" id="3.80.10.10">
    <property type="entry name" value="Ribonuclease Inhibitor"/>
    <property type="match status" value="1"/>
</dbReference>
<dbReference type="SUPFAM" id="SSF52047">
    <property type="entry name" value="RNI-like"/>
    <property type="match status" value="1"/>
</dbReference>
<name>A0A9P4P253_9PEZI</name>
<feature type="compositionally biased region" description="Polar residues" evidence="1">
    <location>
        <begin position="567"/>
        <end position="582"/>
    </location>
</feature>
<dbReference type="Proteomes" id="UP000800235">
    <property type="component" value="Unassembled WGS sequence"/>
</dbReference>
<dbReference type="InterPro" id="IPR032675">
    <property type="entry name" value="LRR_dom_sf"/>
</dbReference>
<protein>
    <recommendedName>
        <fullName evidence="4">F-box domain-containing protein</fullName>
    </recommendedName>
</protein>